<dbReference type="PANTHER" id="PTHR47845:SF1">
    <property type="entry name" value="NUCLEAR SPECKLE SPLICING REGULATORY PROTEIN 1 HOMOLOG"/>
    <property type="match status" value="1"/>
</dbReference>
<reference evidence="5 6" key="1">
    <citation type="submission" date="2017-05" db="EMBL/GenBank/DDBJ databases">
        <title>Draft genome sequence of Elsinoe australis.</title>
        <authorList>
            <person name="Cheng Q."/>
        </authorList>
    </citation>
    <scope>NUCLEOTIDE SEQUENCE [LARGE SCALE GENOMIC DNA]</scope>
    <source>
        <strain evidence="5 6">NL1</strain>
    </source>
</reference>
<feature type="compositionally biased region" description="Low complexity" evidence="3">
    <location>
        <begin position="63"/>
        <end position="78"/>
    </location>
</feature>
<feature type="region of interest" description="Disordered" evidence="3">
    <location>
        <begin position="291"/>
        <end position="398"/>
    </location>
</feature>
<dbReference type="GO" id="GO:0030246">
    <property type="term" value="F:carbohydrate binding"/>
    <property type="evidence" value="ECO:0007669"/>
    <property type="project" value="UniProtKB-KW"/>
</dbReference>
<feature type="compositionally biased region" description="Basic and acidic residues" evidence="3">
    <location>
        <begin position="163"/>
        <end position="173"/>
    </location>
</feature>
<comment type="similarity">
    <text evidence="1">Belongs to the NSRP1 family.</text>
</comment>
<keyword evidence="6" id="KW-1185">Reference proteome</keyword>
<proteinExistence type="inferred from homology"/>
<feature type="compositionally biased region" description="Basic and acidic residues" evidence="3">
    <location>
        <begin position="189"/>
        <end position="218"/>
    </location>
</feature>
<feature type="compositionally biased region" description="Basic and acidic residues" evidence="3">
    <location>
        <begin position="329"/>
        <end position="342"/>
    </location>
</feature>
<dbReference type="Proteomes" id="UP000243723">
    <property type="component" value="Unassembled WGS sequence"/>
</dbReference>
<feature type="region of interest" description="Disordered" evidence="3">
    <location>
        <begin position="1"/>
        <end position="113"/>
    </location>
</feature>
<dbReference type="OrthoDB" id="446635at2759"/>
<dbReference type="STRING" id="40998.A0A2P7ZY64"/>
<evidence type="ECO:0000256" key="2">
    <source>
        <dbReference type="ARBA" id="ARBA00023054"/>
    </source>
</evidence>
<feature type="compositionally biased region" description="Low complexity" evidence="3">
    <location>
        <begin position="9"/>
        <end position="25"/>
    </location>
</feature>
<dbReference type="InterPro" id="IPR053246">
    <property type="entry name" value="NS_splicing_regulatory_protein"/>
</dbReference>
<feature type="compositionally biased region" description="Basic and acidic residues" evidence="3">
    <location>
        <begin position="351"/>
        <end position="398"/>
    </location>
</feature>
<organism evidence="5 6">
    <name type="scientific">Elsinoe australis</name>
    <dbReference type="NCBI Taxonomy" id="40998"/>
    <lineage>
        <taxon>Eukaryota</taxon>
        <taxon>Fungi</taxon>
        <taxon>Dikarya</taxon>
        <taxon>Ascomycota</taxon>
        <taxon>Pezizomycotina</taxon>
        <taxon>Dothideomycetes</taxon>
        <taxon>Dothideomycetidae</taxon>
        <taxon>Myriangiales</taxon>
        <taxon>Elsinoaceae</taxon>
        <taxon>Elsinoe</taxon>
    </lineage>
</organism>
<protein>
    <submittedName>
        <fullName evidence="5">L-type lectin-like domain-containing protein</fullName>
    </submittedName>
</protein>
<evidence type="ECO:0000313" key="5">
    <source>
        <dbReference type="EMBL" id="PSK53168.1"/>
    </source>
</evidence>
<keyword evidence="5" id="KW-0430">Lectin</keyword>
<name>A0A2P7ZY64_9PEZI</name>
<sequence>MSLSFGLNVKPKSSAPSKVPPAKKASIFDSDDSETEDAPTNSAKDAESITTLDFSSSRPSNDASKPASRPKPSAPKGPLSLSSRAPKEDFADLTSARESARHQTTATELDPSIYDYDTFHASKSAVESAQKAAAKQDAIERKPKYINNLLTAAAQRKQDQAVAKEKALQREREAEGDEFAGSETFVTEAYKKQREENRRIEEEEERRRKEEEKGRKDGLGGLGRFYKGVLGEQEKVFEEKRVAAEKAIREGVKEVETEKGEEKDEVEEARRRGVEVVVNEEGQVTDKRQLLSAGLNVGGGGKGGKAGAEHLKTKERPKENAFKGFNKGGQKDSRERQTRMMEEQLAASAKRKADEEAEERRKMEHAAKSKKTEGDVMSAKERYLARKKEREEAAKNGA</sequence>
<feature type="compositionally biased region" description="Basic and acidic residues" evidence="3">
    <location>
        <begin position="307"/>
        <end position="321"/>
    </location>
</feature>
<feature type="compositionally biased region" description="Gly residues" evidence="3">
    <location>
        <begin position="296"/>
        <end position="306"/>
    </location>
</feature>
<comment type="caution">
    <text evidence="5">The sequence shown here is derived from an EMBL/GenBank/DDBJ whole genome shotgun (WGS) entry which is preliminary data.</text>
</comment>
<evidence type="ECO:0000256" key="3">
    <source>
        <dbReference type="SAM" id="MobiDB-lite"/>
    </source>
</evidence>
<evidence type="ECO:0000313" key="6">
    <source>
        <dbReference type="Proteomes" id="UP000243723"/>
    </source>
</evidence>
<dbReference type="InterPro" id="IPR018612">
    <property type="entry name" value="NSRP1_N"/>
</dbReference>
<feature type="domain" description="Nuclear speckle splicing regulatory protein 1 N-terminal" evidence="4">
    <location>
        <begin position="101"/>
        <end position="216"/>
    </location>
</feature>
<accession>A0A2P7ZY64</accession>
<dbReference type="GO" id="GO:0000381">
    <property type="term" value="P:regulation of alternative mRNA splicing, via spliceosome"/>
    <property type="evidence" value="ECO:0007669"/>
    <property type="project" value="InterPro"/>
</dbReference>
<gene>
    <name evidence="5" type="ORF">B9Z65_3368</name>
</gene>
<keyword evidence="2" id="KW-0175">Coiled coil</keyword>
<dbReference type="AlphaFoldDB" id="A0A2P7ZY64"/>
<feature type="compositionally biased region" description="Polar residues" evidence="3">
    <location>
        <begin position="38"/>
        <end position="62"/>
    </location>
</feature>
<evidence type="ECO:0000256" key="1">
    <source>
        <dbReference type="ARBA" id="ARBA00010126"/>
    </source>
</evidence>
<dbReference type="PANTHER" id="PTHR47845">
    <property type="entry name" value="NUCLEAR SPECKLE SPLICING REGULATORY PROTEIN 1 HOMOLOG"/>
    <property type="match status" value="1"/>
</dbReference>
<evidence type="ECO:0000259" key="4">
    <source>
        <dbReference type="Pfam" id="PF09745"/>
    </source>
</evidence>
<dbReference type="EMBL" id="NHZQ01000102">
    <property type="protein sequence ID" value="PSK53168.1"/>
    <property type="molecule type" value="Genomic_DNA"/>
</dbReference>
<feature type="region of interest" description="Disordered" evidence="3">
    <location>
        <begin position="163"/>
        <end position="221"/>
    </location>
</feature>
<dbReference type="Pfam" id="PF09745">
    <property type="entry name" value="NSRP1_N"/>
    <property type="match status" value="1"/>
</dbReference>